<protein>
    <submittedName>
        <fullName evidence="3">Uncharacterized protein</fullName>
    </submittedName>
</protein>
<proteinExistence type="predicted"/>
<name>A0A4P6L1W8_9BURK</name>
<evidence type="ECO:0000256" key="1">
    <source>
        <dbReference type="SAM" id="MobiDB-lite"/>
    </source>
</evidence>
<dbReference type="KEGG" id="plue:EWM63_19340"/>
<organism evidence="3 4">
    <name type="scientific">Pseudoduganella lutea</name>
    <dbReference type="NCBI Taxonomy" id="321985"/>
    <lineage>
        <taxon>Bacteria</taxon>
        <taxon>Pseudomonadati</taxon>
        <taxon>Pseudomonadota</taxon>
        <taxon>Betaproteobacteria</taxon>
        <taxon>Burkholderiales</taxon>
        <taxon>Oxalobacteraceae</taxon>
        <taxon>Telluria group</taxon>
        <taxon>Pseudoduganella</taxon>
    </lineage>
</organism>
<dbReference type="AlphaFoldDB" id="A0A4P6L1W8"/>
<accession>A0A4P6L1W8</accession>
<dbReference type="EMBL" id="CP035913">
    <property type="protein sequence ID" value="QBE64882.1"/>
    <property type="molecule type" value="Genomic_DNA"/>
</dbReference>
<feature type="region of interest" description="Disordered" evidence="1">
    <location>
        <begin position="51"/>
        <end position="80"/>
    </location>
</feature>
<evidence type="ECO:0000256" key="2">
    <source>
        <dbReference type="SAM" id="Phobius"/>
    </source>
</evidence>
<keyword evidence="2" id="KW-1133">Transmembrane helix</keyword>
<sequence>MSSTFRIPLHSLRLALPILALAIAVACGGLAWLLTVPAMFLLGRWYGDSHGRRPEPHDSTGNAEYGIGAALTGFTPDGRK</sequence>
<evidence type="ECO:0000313" key="3">
    <source>
        <dbReference type="EMBL" id="QBE64882.1"/>
    </source>
</evidence>
<dbReference type="Proteomes" id="UP000290637">
    <property type="component" value="Chromosome"/>
</dbReference>
<gene>
    <name evidence="3" type="ORF">EWM63_19340</name>
</gene>
<dbReference type="RefSeq" id="WP_130187997.1">
    <property type="nucleotide sequence ID" value="NZ_CP035913.1"/>
</dbReference>
<reference evidence="3 4" key="1">
    <citation type="submission" date="2019-02" db="EMBL/GenBank/DDBJ databases">
        <title>Draft Genome Sequences of Six Type Strains of the Genus Massilia.</title>
        <authorList>
            <person name="Miess H."/>
            <person name="Frediansyhah A."/>
            <person name="Gross H."/>
        </authorList>
    </citation>
    <scope>NUCLEOTIDE SEQUENCE [LARGE SCALE GENOMIC DNA]</scope>
    <source>
        <strain evidence="3 4">DSM 17473</strain>
    </source>
</reference>
<keyword evidence="2" id="KW-0812">Transmembrane</keyword>
<dbReference type="PROSITE" id="PS51257">
    <property type="entry name" value="PROKAR_LIPOPROTEIN"/>
    <property type="match status" value="1"/>
</dbReference>
<keyword evidence="2" id="KW-0472">Membrane</keyword>
<feature type="transmembrane region" description="Helical" evidence="2">
    <location>
        <begin position="14"/>
        <end position="43"/>
    </location>
</feature>
<dbReference type="OrthoDB" id="9988231at2"/>
<keyword evidence="4" id="KW-1185">Reference proteome</keyword>
<evidence type="ECO:0000313" key="4">
    <source>
        <dbReference type="Proteomes" id="UP000290637"/>
    </source>
</evidence>